<gene>
    <name evidence="7" type="ORF">chiPu_0008706</name>
</gene>
<sequence>MELSLLIDILQTGDQDAVQNALLEFNREYAQSFFFNAEEREKRKKIGELLIDSLSWDLQPCCRLVILEAIRILSRDKHSLAPFVRTDSMRLLARLAGLEATEEGGLLPEASDGEVACEALKCLCNTVYNSEEAQGMAAEEVRLIGGLARCLKADGGAPESGRGGITRFYELRLTFLLTALRLDIRRQLAHQFHGVALLADALETTLGLRWLDVHEVATSRSGEPLPRDVTERAMEILKILFNITFETSKQQVDEEDAALYRHLAAILRYCLLTDSDSKEWTQEFHGHTVNVLVNLPLMCLDVLLMPKVEPGSVEYMGMNMDTVEALLDFMNRRLDRGLKLRESLTPVLNLLTESSRYHRETRKFLRARVLPPLRDVTNRPEVGEALRNKLVRLMTHVNTDVKHCAAEFLFVLCKENVSRFVKYTGYGNAAGLLAARGLLGGGKGDGKYSEEEDTDTEEYKEAKPNINPVTGRVEEKLPNPMDGMTDEQKEYEAMKLVSMFDRLSREQIIQPMGVGCDGKLTPLDETVQQMAEQISFHSDSDMELD</sequence>
<comment type="function">
    <text evidence="6">Chaperone that specifically binds and folds nascent G alpha proteins prior to G protein heterotrimer formation. Also acts as a guanine nucleotide exchange factor (GEF) for G alpha proteins by stimulating exchange of bound GDP for free GTP.</text>
</comment>
<name>A0A401SIN3_CHIPU</name>
<dbReference type="PRINTS" id="PR01802">
    <property type="entry name" value="SYNEMBRYN"/>
</dbReference>
<evidence type="ECO:0000256" key="2">
    <source>
        <dbReference type="ARBA" id="ARBA00009049"/>
    </source>
</evidence>
<comment type="subunit">
    <text evidence="6">Interacts with some GDP-bound G alpha proteins. Does not interact with G-alpha proteins when they are in complex with subunits beta and gamma.</text>
</comment>
<dbReference type="OMA" id="RYHRETR"/>
<dbReference type="GO" id="GO:0005938">
    <property type="term" value="C:cell cortex"/>
    <property type="evidence" value="ECO:0007669"/>
    <property type="project" value="UniProtKB-SubCell"/>
</dbReference>
<dbReference type="OrthoDB" id="5585685at2759"/>
<organism evidence="7 8">
    <name type="scientific">Chiloscyllium punctatum</name>
    <name type="common">Brownbanded bambooshark</name>
    <name type="synonym">Hemiscyllium punctatum</name>
    <dbReference type="NCBI Taxonomy" id="137246"/>
    <lineage>
        <taxon>Eukaryota</taxon>
        <taxon>Metazoa</taxon>
        <taxon>Chordata</taxon>
        <taxon>Craniata</taxon>
        <taxon>Vertebrata</taxon>
        <taxon>Chondrichthyes</taxon>
        <taxon>Elasmobranchii</taxon>
        <taxon>Galeomorphii</taxon>
        <taxon>Galeoidea</taxon>
        <taxon>Orectolobiformes</taxon>
        <taxon>Hemiscylliidae</taxon>
        <taxon>Chiloscyllium</taxon>
    </lineage>
</organism>
<evidence type="ECO:0000256" key="3">
    <source>
        <dbReference type="ARBA" id="ARBA00022490"/>
    </source>
</evidence>
<keyword evidence="3 6" id="KW-0963">Cytoplasm</keyword>
<evidence type="ECO:0000256" key="6">
    <source>
        <dbReference type="RuleBase" id="RU369048"/>
    </source>
</evidence>
<evidence type="ECO:0000256" key="5">
    <source>
        <dbReference type="ARBA" id="ARBA00023186"/>
    </source>
</evidence>
<proteinExistence type="inferred from homology"/>
<evidence type="ECO:0000313" key="7">
    <source>
        <dbReference type="EMBL" id="GCC30258.1"/>
    </source>
</evidence>
<dbReference type="SUPFAM" id="SSF48371">
    <property type="entry name" value="ARM repeat"/>
    <property type="match status" value="1"/>
</dbReference>
<evidence type="ECO:0000256" key="4">
    <source>
        <dbReference type="ARBA" id="ARBA00022658"/>
    </source>
</evidence>
<evidence type="ECO:0000256" key="1">
    <source>
        <dbReference type="ARBA" id="ARBA00004544"/>
    </source>
</evidence>
<keyword evidence="8" id="KW-1185">Reference proteome</keyword>
<dbReference type="STRING" id="137246.A0A401SIN3"/>
<keyword evidence="5" id="KW-0143">Chaperone</keyword>
<dbReference type="FunFam" id="1.25.10.10:FF:000447">
    <property type="entry name" value="RIC8 guanine nucleotide exchange factor A"/>
    <property type="match status" value="1"/>
</dbReference>
<comment type="subcellular location">
    <subcellularLocation>
        <location evidence="1">Cytoplasm</location>
        <location evidence="1">Cell cortex</location>
    </subcellularLocation>
</comment>
<protein>
    <recommendedName>
        <fullName evidence="6">Synembryn</fullName>
    </recommendedName>
    <alternativeName>
        <fullName evidence="6">Protein Ric-8</fullName>
    </alternativeName>
</protein>
<comment type="similarity">
    <text evidence="2 6">Belongs to the synembryn family.</text>
</comment>
<dbReference type="PANTHER" id="PTHR12425">
    <property type="entry name" value="SYNEMBRYN"/>
    <property type="match status" value="1"/>
</dbReference>
<dbReference type="GO" id="GO:0001965">
    <property type="term" value="F:G-protein alpha-subunit binding"/>
    <property type="evidence" value="ECO:0007669"/>
    <property type="project" value="UniProtKB-UniRule"/>
</dbReference>
<dbReference type="Gene3D" id="1.25.10.10">
    <property type="entry name" value="Leucine-rich Repeat Variant"/>
    <property type="match status" value="1"/>
</dbReference>
<keyword evidence="4 6" id="KW-0344">Guanine-nucleotide releasing factor</keyword>
<comment type="caution">
    <text evidence="7">The sequence shown here is derived from an EMBL/GenBank/DDBJ whole genome shotgun (WGS) entry which is preliminary data.</text>
</comment>
<dbReference type="AlphaFoldDB" id="A0A401SIN3"/>
<reference evidence="7 8" key="1">
    <citation type="journal article" date="2018" name="Nat. Ecol. Evol.">
        <title>Shark genomes provide insights into elasmobranch evolution and the origin of vertebrates.</title>
        <authorList>
            <person name="Hara Y"/>
            <person name="Yamaguchi K"/>
            <person name="Onimaru K"/>
            <person name="Kadota M"/>
            <person name="Koyanagi M"/>
            <person name="Keeley SD"/>
            <person name="Tatsumi K"/>
            <person name="Tanaka K"/>
            <person name="Motone F"/>
            <person name="Kageyama Y"/>
            <person name="Nozu R"/>
            <person name="Adachi N"/>
            <person name="Nishimura O"/>
            <person name="Nakagawa R"/>
            <person name="Tanegashima C"/>
            <person name="Kiyatake I"/>
            <person name="Matsumoto R"/>
            <person name="Murakumo K"/>
            <person name="Nishida K"/>
            <person name="Terakita A"/>
            <person name="Kuratani S"/>
            <person name="Sato K"/>
            <person name="Hyodo S Kuraku.S."/>
        </authorList>
    </citation>
    <scope>NUCLEOTIDE SEQUENCE [LARGE SCALE GENOMIC DNA]</scope>
</reference>
<dbReference type="PANTHER" id="PTHR12425:SF4">
    <property type="entry name" value="SYNEMBRYN-A"/>
    <property type="match status" value="1"/>
</dbReference>
<dbReference type="InterPro" id="IPR019318">
    <property type="entry name" value="Gua_nucleotide_exch_fac_Ric8"/>
</dbReference>
<accession>A0A401SIN3</accession>
<dbReference type="Proteomes" id="UP000287033">
    <property type="component" value="Unassembled WGS sequence"/>
</dbReference>
<dbReference type="InterPro" id="IPR008376">
    <property type="entry name" value="Chaperone_Ric-8_A/B"/>
</dbReference>
<dbReference type="InterPro" id="IPR016024">
    <property type="entry name" value="ARM-type_fold"/>
</dbReference>
<dbReference type="Pfam" id="PF10165">
    <property type="entry name" value="Ric8"/>
    <property type="match status" value="1"/>
</dbReference>
<dbReference type="InterPro" id="IPR011989">
    <property type="entry name" value="ARM-like"/>
</dbReference>
<dbReference type="GO" id="GO:0007186">
    <property type="term" value="P:G protein-coupled receptor signaling pathway"/>
    <property type="evidence" value="ECO:0007669"/>
    <property type="project" value="TreeGrafter"/>
</dbReference>
<dbReference type="EMBL" id="BEZZ01000293">
    <property type="protein sequence ID" value="GCC30258.1"/>
    <property type="molecule type" value="Genomic_DNA"/>
</dbReference>
<evidence type="ECO:0000313" key="8">
    <source>
        <dbReference type="Proteomes" id="UP000287033"/>
    </source>
</evidence>
<dbReference type="GO" id="GO:0005085">
    <property type="term" value="F:guanyl-nucleotide exchange factor activity"/>
    <property type="evidence" value="ECO:0007669"/>
    <property type="project" value="UniProtKB-UniRule"/>
</dbReference>
<dbReference type="GO" id="GO:0005886">
    <property type="term" value="C:plasma membrane"/>
    <property type="evidence" value="ECO:0007669"/>
    <property type="project" value="TreeGrafter"/>
</dbReference>